<dbReference type="CDD" id="cd05242">
    <property type="entry name" value="SDR_a8"/>
    <property type="match status" value="1"/>
</dbReference>
<evidence type="ECO:0008006" key="4">
    <source>
        <dbReference type="Google" id="ProtNLM"/>
    </source>
</evidence>
<dbReference type="PANTHER" id="PTHR11092">
    <property type="entry name" value="SUGAR NUCLEOTIDE EPIMERASE RELATED"/>
    <property type="match status" value="1"/>
</dbReference>
<name>A0A0F9NWY6_9ZZZZ</name>
<dbReference type="EMBL" id="LAZR01006273">
    <property type="protein sequence ID" value="KKM93370.1"/>
    <property type="molecule type" value="Genomic_DNA"/>
</dbReference>
<evidence type="ECO:0000313" key="3">
    <source>
        <dbReference type="EMBL" id="KKM93370.1"/>
    </source>
</evidence>
<protein>
    <recommendedName>
        <fullName evidence="4">TIGR01777 family protein</fullName>
    </recommendedName>
</protein>
<evidence type="ECO:0000259" key="2">
    <source>
        <dbReference type="Pfam" id="PF08338"/>
    </source>
</evidence>
<dbReference type="AlphaFoldDB" id="A0A0F9NWY6"/>
<dbReference type="InterPro" id="IPR036291">
    <property type="entry name" value="NAD(P)-bd_dom_sf"/>
</dbReference>
<dbReference type="NCBIfam" id="TIGR01777">
    <property type="entry name" value="yfcH"/>
    <property type="match status" value="1"/>
</dbReference>
<sequence>MHYLITGGTGLIGSKIGAQLLSAGHHVTVLSRSKSKVEKQCARGTKAIVSLVEIADTEKVDCIINLAGAPIADKRWSDSRKRILEESRINITNDLINWIHSRKDKPDALISGSAVGWYGSRGDEILTEKADYSDDYAHNLCHQWEQAAMEAKSMGVRVCLVRTGLVLTKKGGFLQRMTLPFKLCLGAAIGNGEQFMPWIHINDISELFIFLSQKQHLSGVFNGSAPNPVNNNTFTYTLADVLNRPAIFRAPASFIRLALGEMSTLLLEGQRVVPAKAMTAGFEFQYTELKPSLINIYH</sequence>
<reference evidence="3" key="1">
    <citation type="journal article" date="2015" name="Nature">
        <title>Complex archaea that bridge the gap between prokaryotes and eukaryotes.</title>
        <authorList>
            <person name="Spang A."/>
            <person name="Saw J.H."/>
            <person name="Jorgensen S.L."/>
            <person name="Zaremba-Niedzwiedzka K."/>
            <person name="Martijn J."/>
            <person name="Lind A.E."/>
            <person name="van Eijk R."/>
            <person name="Schleper C."/>
            <person name="Guy L."/>
            <person name="Ettema T.J."/>
        </authorList>
    </citation>
    <scope>NUCLEOTIDE SEQUENCE</scope>
</reference>
<dbReference type="Pfam" id="PF01370">
    <property type="entry name" value="Epimerase"/>
    <property type="match status" value="1"/>
</dbReference>
<feature type="domain" description="DUF1731" evidence="2">
    <location>
        <begin position="250"/>
        <end position="293"/>
    </location>
</feature>
<dbReference type="Gene3D" id="3.40.50.720">
    <property type="entry name" value="NAD(P)-binding Rossmann-like Domain"/>
    <property type="match status" value="1"/>
</dbReference>
<dbReference type="InterPro" id="IPR010099">
    <property type="entry name" value="SDR39U1"/>
</dbReference>
<accession>A0A0F9NWY6</accession>
<dbReference type="PANTHER" id="PTHR11092:SF0">
    <property type="entry name" value="EPIMERASE FAMILY PROTEIN SDR39U1"/>
    <property type="match status" value="1"/>
</dbReference>
<dbReference type="SUPFAM" id="SSF51735">
    <property type="entry name" value="NAD(P)-binding Rossmann-fold domains"/>
    <property type="match status" value="1"/>
</dbReference>
<gene>
    <name evidence="3" type="ORF">LCGC14_1209110</name>
</gene>
<evidence type="ECO:0000259" key="1">
    <source>
        <dbReference type="Pfam" id="PF01370"/>
    </source>
</evidence>
<feature type="domain" description="NAD-dependent epimerase/dehydratase" evidence="1">
    <location>
        <begin position="4"/>
        <end position="214"/>
    </location>
</feature>
<dbReference type="Pfam" id="PF08338">
    <property type="entry name" value="DUF1731"/>
    <property type="match status" value="1"/>
</dbReference>
<proteinExistence type="predicted"/>
<comment type="caution">
    <text evidence="3">The sequence shown here is derived from an EMBL/GenBank/DDBJ whole genome shotgun (WGS) entry which is preliminary data.</text>
</comment>
<organism evidence="3">
    <name type="scientific">marine sediment metagenome</name>
    <dbReference type="NCBI Taxonomy" id="412755"/>
    <lineage>
        <taxon>unclassified sequences</taxon>
        <taxon>metagenomes</taxon>
        <taxon>ecological metagenomes</taxon>
    </lineage>
</organism>
<dbReference type="InterPro" id="IPR001509">
    <property type="entry name" value="Epimerase_deHydtase"/>
</dbReference>
<dbReference type="InterPro" id="IPR013549">
    <property type="entry name" value="DUF1731"/>
</dbReference>